<name>A0AAV7EP93_ARIFI</name>
<sequence length="333" mass="38328">MMELGAAGAILEYFQKLPVENPSFYFFVFQFDIDDLMTNIFWADARMIEDYDHFGDVITFDTTYRTNDHERQLALFLGVNHHNQTTVFGAALILDSIRFLEHFQMVVDDRRYSETMEDFRTTNSTPEVIVKCEILKAVVTEYTPTIFCIFQDQFESSIFQVLTLKRDEGCIRVYEVGTSKGAWHTITYDSLEGNFTCSCCMFEYLGVQCAHVMKVHVHKEILCMHPKYILKRWTRDAKMGDIVDSTGNIVDVDPKALQTRRYAILMSVYGKVANIASEHDKVFKDCYSREIRMTQEVMHEIKSLGVKMPNPAPQSGASENVNEVHGQTSSTQQ</sequence>
<keyword evidence="3 5" id="KW-0863">Zinc-finger</keyword>
<dbReference type="InterPro" id="IPR018289">
    <property type="entry name" value="MULE_transposase_dom"/>
</dbReference>
<keyword evidence="10" id="KW-1185">Reference proteome</keyword>
<reference evidence="9 10" key="1">
    <citation type="submission" date="2021-07" db="EMBL/GenBank/DDBJ databases">
        <title>The Aristolochia fimbriata genome: insights into angiosperm evolution, floral development and chemical biosynthesis.</title>
        <authorList>
            <person name="Jiao Y."/>
        </authorList>
    </citation>
    <scope>NUCLEOTIDE SEQUENCE [LARGE SCALE GENOMIC DNA]</scope>
    <source>
        <strain evidence="9">IBCAS-2021</strain>
        <tissue evidence="9">Leaf</tissue>
    </source>
</reference>
<feature type="domain" description="SWIM-type" evidence="8">
    <location>
        <begin position="184"/>
        <end position="220"/>
    </location>
</feature>
<dbReference type="PROSITE" id="PS50966">
    <property type="entry name" value="ZF_SWIM"/>
    <property type="match status" value="1"/>
</dbReference>
<protein>
    <recommendedName>
        <fullName evidence="6">Protein FAR1-RELATED SEQUENCE</fullName>
    </recommendedName>
</protein>
<comment type="caution">
    <text evidence="9">The sequence shown here is derived from an EMBL/GenBank/DDBJ whole genome shotgun (WGS) entry which is preliminary data.</text>
</comment>
<evidence type="ECO:0000256" key="1">
    <source>
        <dbReference type="ARBA" id="ARBA00005889"/>
    </source>
</evidence>
<dbReference type="InterPro" id="IPR007527">
    <property type="entry name" value="Znf_SWIM"/>
</dbReference>
<dbReference type="GO" id="GO:0005634">
    <property type="term" value="C:nucleus"/>
    <property type="evidence" value="ECO:0007669"/>
    <property type="project" value="UniProtKB-SubCell"/>
</dbReference>
<evidence type="ECO:0000256" key="5">
    <source>
        <dbReference type="PROSITE-ProRule" id="PRU00325"/>
    </source>
</evidence>
<dbReference type="SMART" id="SM00575">
    <property type="entry name" value="ZnF_PMZ"/>
    <property type="match status" value="1"/>
</dbReference>
<feature type="region of interest" description="Disordered" evidence="7">
    <location>
        <begin position="307"/>
        <end position="333"/>
    </location>
</feature>
<dbReference type="GO" id="GO:0008270">
    <property type="term" value="F:zinc ion binding"/>
    <property type="evidence" value="ECO:0007669"/>
    <property type="project" value="UniProtKB-UniRule"/>
</dbReference>
<evidence type="ECO:0000256" key="7">
    <source>
        <dbReference type="SAM" id="MobiDB-lite"/>
    </source>
</evidence>
<gene>
    <name evidence="9" type="ORF">H6P81_010339</name>
</gene>
<evidence type="ECO:0000256" key="4">
    <source>
        <dbReference type="ARBA" id="ARBA00022833"/>
    </source>
</evidence>
<keyword evidence="4 6" id="KW-0862">Zinc</keyword>
<keyword evidence="2 6" id="KW-0479">Metal-binding</keyword>
<feature type="compositionally biased region" description="Polar residues" evidence="7">
    <location>
        <begin position="313"/>
        <end position="333"/>
    </location>
</feature>
<dbReference type="AlphaFoldDB" id="A0AAV7EP93"/>
<organism evidence="9 10">
    <name type="scientific">Aristolochia fimbriata</name>
    <name type="common">White veined hardy Dutchman's pipe vine</name>
    <dbReference type="NCBI Taxonomy" id="158543"/>
    <lineage>
        <taxon>Eukaryota</taxon>
        <taxon>Viridiplantae</taxon>
        <taxon>Streptophyta</taxon>
        <taxon>Embryophyta</taxon>
        <taxon>Tracheophyta</taxon>
        <taxon>Spermatophyta</taxon>
        <taxon>Magnoliopsida</taxon>
        <taxon>Magnoliidae</taxon>
        <taxon>Piperales</taxon>
        <taxon>Aristolochiaceae</taxon>
        <taxon>Aristolochia</taxon>
    </lineage>
</organism>
<dbReference type="EMBL" id="JAINDJ010000004">
    <property type="protein sequence ID" value="KAG9450374.1"/>
    <property type="molecule type" value="Genomic_DNA"/>
</dbReference>
<evidence type="ECO:0000313" key="9">
    <source>
        <dbReference type="EMBL" id="KAG9450374.1"/>
    </source>
</evidence>
<evidence type="ECO:0000313" key="10">
    <source>
        <dbReference type="Proteomes" id="UP000825729"/>
    </source>
</evidence>
<dbReference type="Pfam" id="PF10551">
    <property type="entry name" value="MULE"/>
    <property type="match status" value="1"/>
</dbReference>
<evidence type="ECO:0000259" key="8">
    <source>
        <dbReference type="PROSITE" id="PS50966"/>
    </source>
</evidence>
<dbReference type="PANTHER" id="PTHR31669">
    <property type="entry name" value="PROTEIN FAR1-RELATED SEQUENCE 10-RELATED"/>
    <property type="match status" value="1"/>
</dbReference>
<dbReference type="PANTHER" id="PTHR31669:SF281">
    <property type="entry name" value="PROTEIN FAR1-RELATED SEQUENCE"/>
    <property type="match status" value="1"/>
</dbReference>
<dbReference type="Pfam" id="PF04434">
    <property type="entry name" value="SWIM"/>
    <property type="match status" value="1"/>
</dbReference>
<evidence type="ECO:0000256" key="6">
    <source>
        <dbReference type="RuleBase" id="RU367018"/>
    </source>
</evidence>
<keyword evidence="6" id="KW-0539">Nucleus</keyword>
<comment type="similarity">
    <text evidence="1 6">Belongs to the FHY3/FAR1 family.</text>
</comment>
<accession>A0AAV7EP93</accession>
<dbReference type="Proteomes" id="UP000825729">
    <property type="component" value="Unassembled WGS sequence"/>
</dbReference>
<proteinExistence type="inferred from homology"/>
<dbReference type="InterPro" id="IPR006564">
    <property type="entry name" value="Znf_PMZ"/>
</dbReference>
<comment type="subcellular location">
    <subcellularLocation>
        <location evidence="6">Nucleus</location>
    </subcellularLocation>
</comment>
<dbReference type="GO" id="GO:0006355">
    <property type="term" value="P:regulation of DNA-templated transcription"/>
    <property type="evidence" value="ECO:0007669"/>
    <property type="project" value="UniProtKB-UniRule"/>
</dbReference>
<comment type="function">
    <text evidence="6">Putative transcription activator involved in regulating light control of development.</text>
</comment>
<dbReference type="InterPro" id="IPR031052">
    <property type="entry name" value="FHY3/FAR1"/>
</dbReference>
<evidence type="ECO:0000256" key="2">
    <source>
        <dbReference type="ARBA" id="ARBA00022723"/>
    </source>
</evidence>
<evidence type="ECO:0000256" key="3">
    <source>
        <dbReference type="ARBA" id="ARBA00022771"/>
    </source>
</evidence>